<protein>
    <recommendedName>
        <fullName evidence="4">Transmembrane protein</fullName>
    </recommendedName>
</protein>
<comment type="caution">
    <text evidence="2">The sequence shown here is derived from an EMBL/GenBank/DDBJ whole genome shotgun (WGS) entry which is preliminary data.</text>
</comment>
<organism evidence="2 3">
    <name type="scientific">Paramecium sonneborni</name>
    <dbReference type="NCBI Taxonomy" id="65129"/>
    <lineage>
        <taxon>Eukaryota</taxon>
        <taxon>Sar</taxon>
        <taxon>Alveolata</taxon>
        <taxon>Ciliophora</taxon>
        <taxon>Intramacronucleata</taxon>
        <taxon>Oligohymenophorea</taxon>
        <taxon>Peniculida</taxon>
        <taxon>Parameciidae</taxon>
        <taxon>Paramecium</taxon>
    </lineage>
</organism>
<dbReference type="Proteomes" id="UP000692954">
    <property type="component" value="Unassembled WGS sequence"/>
</dbReference>
<keyword evidence="3" id="KW-1185">Reference proteome</keyword>
<keyword evidence="1" id="KW-0812">Transmembrane</keyword>
<evidence type="ECO:0000256" key="1">
    <source>
        <dbReference type="SAM" id="Phobius"/>
    </source>
</evidence>
<accession>A0A8S1R0A1</accession>
<dbReference type="EMBL" id="CAJJDN010000132">
    <property type="protein sequence ID" value="CAD8121456.1"/>
    <property type="molecule type" value="Genomic_DNA"/>
</dbReference>
<dbReference type="AlphaFoldDB" id="A0A8S1R0A1"/>
<evidence type="ECO:0000313" key="3">
    <source>
        <dbReference type="Proteomes" id="UP000692954"/>
    </source>
</evidence>
<sequence length="186" mass="21874">MQLIILIIFSGSSTFQKFINIKSQKYLFFLKTANPKRGKPTIQAQTLEKQRSRALHNIKNEIKAPIRMIQIIMVGFSLGLNDIIAIYMINKQKQTKVLALPDYLDNSSFTFGLASKNSKLKINSQNCNYAMYNMFTIPTFLIKQLNYQDILIVLMTIYHFKQQIQNREVQYSREQCQQLFQYKNWP</sequence>
<reference evidence="2" key="1">
    <citation type="submission" date="2021-01" db="EMBL/GenBank/DDBJ databases">
        <authorList>
            <consortium name="Genoscope - CEA"/>
            <person name="William W."/>
        </authorList>
    </citation>
    <scope>NUCLEOTIDE SEQUENCE</scope>
</reference>
<feature type="transmembrane region" description="Helical" evidence="1">
    <location>
        <begin position="68"/>
        <end position="89"/>
    </location>
</feature>
<gene>
    <name evidence="2" type="ORF">PSON_ATCC_30995.1.T1320107</name>
</gene>
<name>A0A8S1R0A1_9CILI</name>
<proteinExistence type="predicted"/>
<keyword evidence="1" id="KW-1133">Transmembrane helix</keyword>
<keyword evidence="1" id="KW-0472">Membrane</keyword>
<evidence type="ECO:0008006" key="4">
    <source>
        <dbReference type="Google" id="ProtNLM"/>
    </source>
</evidence>
<evidence type="ECO:0000313" key="2">
    <source>
        <dbReference type="EMBL" id="CAD8121456.1"/>
    </source>
</evidence>